<protein>
    <submittedName>
        <fullName evidence="3">Uncharacterized protein</fullName>
    </submittedName>
</protein>
<comment type="caution">
    <text evidence="3">The sequence shown here is derived from an EMBL/GenBank/DDBJ whole genome shotgun (WGS) entry which is preliminary data.</text>
</comment>
<dbReference type="Proteomes" id="UP000315010">
    <property type="component" value="Unassembled WGS sequence"/>
</dbReference>
<proteinExistence type="predicted"/>
<evidence type="ECO:0000313" key="4">
    <source>
        <dbReference type="Proteomes" id="UP000315010"/>
    </source>
</evidence>
<keyword evidence="1" id="KW-0175">Coiled coil</keyword>
<organism evidence="3 4">
    <name type="scientific">Novipirellula herctigrandis</name>
    <dbReference type="NCBI Taxonomy" id="2527986"/>
    <lineage>
        <taxon>Bacteria</taxon>
        <taxon>Pseudomonadati</taxon>
        <taxon>Planctomycetota</taxon>
        <taxon>Planctomycetia</taxon>
        <taxon>Pirellulales</taxon>
        <taxon>Pirellulaceae</taxon>
        <taxon>Novipirellula</taxon>
    </lineage>
</organism>
<dbReference type="EMBL" id="SJPJ01000001">
    <property type="protein sequence ID" value="TWT84314.1"/>
    <property type="molecule type" value="Genomic_DNA"/>
</dbReference>
<evidence type="ECO:0000256" key="2">
    <source>
        <dbReference type="SAM" id="MobiDB-lite"/>
    </source>
</evidence>
<evidence type="ECO:0000256" key="1">
    <source>
        <dbReference type="SAM" id="Coils"/>
    </source>
</evidence>
<accession>A0A5C5ZAE7</accession>
<evidence type="ECO:0000313" key="3">
    <source>
        <dbReference type="EMBL" id="TWT84314.1"/>
    </source>
</evidence>
<name>A0A5C5ZAE7_9BACT</name>
<gene>
    <name evidence="3" type="ORF">CA13_57910</name>
</gene>
<sequence length="224" mass="23770">MRFFVIAALSLVATIGICQTEESKKTPSSKVVESTAVPNPFDIPPGSSDMMGMGGMYGGEISDRMGGGMDGGMDLGSMDSGSMGGYDMGGYGMEAPPPNLEQQFRQGLQRAITMLRQAKSDQQKEKLREYIRGAFEAKYDRMMAQRQKDLDELRKGIEKLESELKRRGEAKDRVVQLQLQSVQLAAEGLLDPGDLQGSGGNATVEGGGYGGGGYGGGGMGGGMM</sequence>
<dbReference type="RefSeq" id="WP_146401975.1">
    <property type="nucleotide sequence ID" value="NZ_SJPJ01000001.1"/>
</dbReference>
<dbReference type="OrthoDB" id="282469at2"/>
<keyword evidence="4" id="KW-1185">Reference proteome</keyword>
<dbReference type="AlphaFoldDB" id="A0A5C5ZAE7"/>
<reference evidence="3 4" key="1">
    <citation type="submission" date="2019-02" db="EMBL/GenBank/DDBJ databases">
        <title>Deep-cultivation of Planctomycetes and their phenomic and genomic characterization uncovers novel biology.</title>
        <authorList>
            <person name="Wiegand S."/>
            <person name="Jogler M."/>
            <person name="Boedeker C."/>
            <person name="Pinto D."/>
            <person name="Vollmers J."/>
            <person name="Rivas-Marin E."/>
            <person name="Kohn T."/>
            <person name="Peeters S.H."/>
            <person name="Heuer A."/>
            <person name="Rast P."/>
            <person name="Oberbeckmann S."/>
            <person name="Bunk B."/>
            <person name="Jeske O."/>
            <person name="Meyerdierks A."/>
            <person name="Storesund J.E."/>
            <person name="Kallscheuer N."/>
            <person name="Luecker S."/>
            <person name="Lage O.M."/>
            <person name="Pohl T."/>
            <person name="Merkel B.J."/>
            <person name="Hornburger P."/>
            <person name="Mueller R.-W."/>
            <person name="Bruemmer F."/>
            <person name="Labrenz M."/>
            <person name="Spormann A.M."/>
            <person name="Op Den Camp H."/>
            <person name="Overmann J."/>
            <person name="Amann R."/>
            <person name="Jetten M.S.M."/>
            <person name="Mascher T."/>
            <person name="Medema M.H."/>
            <person name="Devos D.P."/>
            <person name="Kaster A.-K."/>
            <person name="Ovreas L."/>
            <person name="Rohde M."/>
            <person name="Galperin M.Y."/>
            <person name="Jogler C."/>
        </authorList>
    </citation>
    <scope>NUCLEOTIDE SEQUENCE [LARGE SCALE GENOMIC DNA]</scope>
    <source>
        <strain evidence="3 4">CA13</strain>
    </source>
</reference>
<feature type="region of interest" description="Disordered" evidence="2">
    <location>
        <begin position="22"/>
        <end position="48"/>
    </location>
</feature>
<feature type="coiled-coil region" evidence="1">
    <location>
        <begin position="143"/>
        <end position="170"/>
    </location>
</feature>